<evidence type="ECO:0000256" key="1">
    <source>
        <dbReference type="ARBA" id="ARBA00023002"/>
    </source>
</evidence>
<proteinExistence type="predicted"/>
<dbReference type="GO" id="GO:0003955">
    <property type="term" value="F:NAD(P)H dehydrogenase (quinone) activity"/>
    <property type="evidence" value="ECO:0007669"/>
    <property type="project" value="TreeGrafter"/>
</dbReference>
<keyword evidence="4" id="KW-1185">Reference proteome</keyword>
<dbReference type="InterPro" id="IPR003680">
    <property type="entry name" value="Flavodoxin_fold"/>
</dbReference>
<evidence type="ECO:0000259" key="2">
    <source>
        <dbReference type="Pfam" id="PF02525"/>
    </source>
</evidence>
<name>A0A2X0V588_9GAMM</name>
<dbReference type="InterPro" id="IPR046980">
    <property type="entry name" value="KefG/KefF"/>
</dbReference>
<reference evidence="3 4" key="1">
    <citation type="submission" date="2018-06" db="EMBL/GenBank/DDBJ databases">
        <authorList>
            <consortium name="Pathogen Informatics"/>
            <person name="Doyle S."/>
        </authorList>
    </citation>
    <scope>NUCLEOTIDE SEQUENCE [LARGE SCALE GENOMIC DNA]</scope>
    <source>
        <strain evidence="3 4">NCTC13093</strain>
    </source>
</reference>
<dbReference type="Gene3D" id="3.40.50.360">
    <property type="match status" value="1"/>
</dbReference>
<dbReference type="AlphaFoldDB" id="A0A2X0V588"/>
<dbReference type="GO" id="GO:0009055">
    <property type="term" value="F:electron transfer activity"/>
    <property type="evidence" value="ECO:0007669"/>
    <property type="project" value="TreeGrafter"/>
</dbReference>
<feature type="domain" description="Flavodoxin-like fold" evidence="2">
    <location>
        <begin position="1"/>
        <end position="160"/>
    </location>
</feature>
<protein>
    <submittedName>
        <fullName evidence="3">General stress protein 14</fullName>
        <ecNumber evidence="3">1.6.99.-</ecNumber>
    </submittedName>
</protein>
<dbReference type="RefSeq" id="WP_113743241.1">
    <property type="nucleotide sequence ID" value="NZ_UAPU01000007.1"/>
</dbReference>
<dbReference type="EMBL" id="UAPV01000001">
    <property type="protein sequence ID" value="SPT69053.1"/>
    <property type="molecule type" value="Genomic_DNA"/>
</dbReference>
<dbReference type="PANTHER" id="PTHR47307:SF1">
    <property type="entry name" value="GLUTATHIONE-REGULATED POTASSIUM-EFFLUX SYSTEM ANCILLARY PROTEIN KEFG"/>
    <property type="match status" value="1"/>
</dbReference>
<gene>
    <name evidence="3" type="primary">ywrO_1</name>
    <name evidence="3" type="ORF">NCTC13093_00416</name>
</gene>
<evidence type="ECO:0000313" key="4">
    <source>
        <dbReference type="Proteomes" id="UP000250086"/>
    </source>
</evidence>
<dbReference type="Proteomes" id="UP000250086">
    <property type="component" value="Unassembled WGS sequence"/>
</dbReference>
<dbReference type="EC" id="1.6.99.-" evidence="3"/>
<dbReference type="OrthoDB" id="9798454at2"/>
<dbReference type="GO" id="GO:0010181">
    <property type="term" value="F:FMN binding"/>
    <property type="evidence" value="ECO:0007669"/>
    <property type="project" value="TreeGrafter"/>
</dbReference>
<dbReference type="PANTHER" id="PTHR47307">
    <property type="entry name" value="GLUTATHIONE-REGULATED POTASSIUM-EFFLUX SYSTEM ANCILLARY PROTEIN KEFG"/>
    <property type="match status" value="1"/>
</dbReference>
<evidence type="ECO:0000313" key="3">
    <source>
        <dbReference type="EMBL" id="SPT69053.1"/>
    </source>
</evidence>
<dbReference type="SUPFAM" id="SSF52218">
    <property type="entry name" value="Flavoproteins"/>
    <property type="match status" value="1"/>
</dbReference>
<dbReference type="InterPro" id="IPR029039">
    <property type="entry name" value="Flavoprotein-like_sf"/>
</dbReference>
<keyword evidence="1 3" id="KW-0560">Oxidoreductase</keyword>
<organism evidence="3 4">
    <name type="scientific">Anaerobiospirillum thomasii</name>
    <dbReference type="NCBI Taxonomy" id="179995"/>
    <lineage>
        <taxon>Bacteria</taxon>
        <taxon>Pseudomonadati</taxon>
        <taxon>Pseudomonadota</taxon>
        <taxon>Gammaproteobacteria</taxon>
        <taxon>Aeromonadales</taxon>
        <taxon>Succinivibrionaceae</taxon>
        <taxon>Anaerobiospirillum</taxon>
    </lineage>
</organism>
<sequence length="181" mass="20297">MKTLIIVDHPYFDRSVVNRRWIDELRKYPDDILIHNLQSSYPHAPINVGQEHSLIENNGAVVFQFPLFWFNSPPMLKSWFDTVLTAGWAYKGGNKLEGKHVALAVTTGGAAEKYDVNAGAQYSLEDYVRPYIQALKYCGADFKGVYAFYGANTSEGESVDASAIAVSARNYVDFINNMAMK</sequence>
<accession>A0A2X0V588</accession>
<dbReference type="Pfam" id="PF02525">
    <property type="entry name" value="Flavodoxin_2"/>
    <property type="match status" value="1"/>
</dbReference>